<dbReference type="STRING" id="52.CMC5_017390"/>
<feature type="transmembrane region" description="Helical" evidence="7">
    <location>
        <begin position="6"/>
        <end position="27"/>
    </location>
</feature>
<dbReference type="InterPro" id="IPR005115">
    <property type="entry name" value="Gly_transporter"/>
</dbReference>
<evidence type="ECO:0000313" key="9">
    <source>
        <dbReference type="EMBL" id="AKT37598.1"/>
    </source>
</evidence>
<dbReference type="PANTHER" id="PTHR30506">
    <property type="entry name" value="INNER MEMBRANE PROTEIN"/>
    <property type="match status" value="1"/>
</dbReference>
<dbReference type="PANTHER" id="PTHR30506:SF3">
    <property type="entry name" value="UPF0126 INNER MEMBRANE PROTEIN YADS-RELATED"/>
    <property type="match status" value="1"/>
</dbReference>
<organism evidence="9 10">
    <name type="scientific">Chondromyces crocatus</name>
    <dbReference type="NCBI Taxonomy" id="52"/>
    <lineage>
        <taxon>Bacteria</taxon>
        <taxon>Pseudomonadati</taxon>
        <taxon>Myxococcota</taxon>
        <taxon>Polyangia</taxon>
        <taxon>Polyangiales</taxon>
        <taxon>Polyangiaceae</taxon>
        <taxon>Chondromyces</taxon>
    </lineage>
</organism>
<evidence type="ECO:0000256" key="4">
    <source>
        <dbReference type="ARBA" id="ARBA00022692"/>
    </source>
</evidence>
<keyword evidence="4 7" id="KW-0812">Transmembrane</keyword>
<dbReference type="GO" id="GO:0005886">
    <property type="term" value="C:plasma membrane"/>
    <property type="evidence" value="ECO:0007669"/>
    <property type="project" value="UniProtKB-SubCell"/>
</dbReference>
<sequence length="227" mass="23339">MFGLSPSIVTVIEVVAVFTGALSGALLARRKAGYDIVGMCGLALSAGLGGSITRDVLLQHGTPLALMRLTYLLTVGAAILVSWFWGHYLGAQTDRAILLLDAIGLGWFAVAGTLRCLGVGLEVVSAMLLGVIGAVGGGVVRDVLSGEVPAVFRRGELYALAALAGIVVLIVSRALGLPELACAAAGIFVGSGVRLLSMHLGWRSPEPFRPGVTLADPGEGQPLKGRR</sequence>
<dbReference type="AlphaFoldDB" id="A0A0K1EAL2"/>
<proteinExistence type="inferred from homology"/>
<accession>A0A0K1EAL2</accession>
<keyword evidence="3" id="KW-1003">Cell membrane</keyword>
<evidence type="ECO:0000256" key="3">
    <source>
        <dbReference type="ARBA" id="ARBA00022475"/>
    </source>
</evidence>
<evidence type="ECO:0000256" key="7">
    <source>
        <dbReference type="SAM" id="Phobius"/>
    </source>
</evidence>
<keyword evidence="6 7" id="KW-0472">Membrane</keyword>
<reference evidence="9 10" key="1">
    <citation type="submission" date="2015-07" db="EMBL/GenBank/DDBJ databases">
        <title>Genome analysis of myxobacterium Chondromyces crocatus Cm c5 reveals a high potential for natural compound synthesis and the genetic basis for the loss of fruiting body formation.</title>
        <authorList>
            <person name="Zaburannyi N."/>
            <person name="Bunk B."/>
            <person name="Maier J."/>
            <person name="Overmann J."/>
            <person name="Mueller R."/>
        </authorList>
    </citation>
    <scope>NUCLEOTIDE SEQUENCE [LARGE SCALE GENOMIC DNA]</scope>
    <source>
        <strain evidence="9 10">Cm c5</strain>
    </source>
</reference>
<feature type="domain" description="Glycine transporter" evidence="8">
    <location>
        <begin position="99"/>
        <end position="171"/>
    </location>
</feature>
<dbReference type="RefSeq" id="WP_050429945.1">
    <property type="nucleotide sequence ID" value="NZ_CP012159.1"/>
</dbReference>
<evidence type="ECO:0000256" key="5">
    <source>
        <dbReference type="ARBA" id="ARBA00022989"/>
    </source>
</evidence>
<feature type="transmembrane region" description="Helical" evidence="7">
    <location>
        <begin position="34"/>
        <end position="53"/>
    </location>
</feature>
<dbReference type="Proteomes" id="UP000067626">
    <property type="component" value="Chromosome"/>
</dbReference>
<feature type="domain" description="Glycine transporter" evidence="8">
    <location>
        <begin position="11"/>
        <end position="85"/>
    </location>
</feature>
<evidence type="ECO:0000313" key="10">
    <source>
        <dbReference type="Proteomes" id="UP000067626"/>
    </source>
</evidence>
<dbReference type="Pfam" id="PF03458">
    <property type="entry name" value="Gly_transporter"/>
    <property type="match status" value="2"/>
</dbReference>
<evidence type="ECO:0000259" key="8">
    <source>
        <dbReference type="Pfam" id="PF03458"/>
    </source>
</evidence>
<evidence type="ECO:0000256" key="6">
    <source>
        <dbReference type="ARBA" id="ARBA00023136"/>
    </source>
</evidence>
<feature type="transmembrane region" description="Helical" evidence="7">
    <location>
        <begin position="123"/>
        <end position="144"/>
    </location>
</feature>
<dbReference type="OrthoDB" id="9791874at2"/>
<keyword evidence="10" id="KW-1185">Reference proteome</keyword>
<protein>
    <submittedName>
        <fullName evidence="9">Membrane protein</fullName>
    </submittedName>
</protein>
<feature type="transmembrane region" description="Helical" evidence="7">
    <location>
        <begin position="65"/>
        <end position="85"/>
    </location>
</feature>
<evidence type="ECO:0000256" key="2">
    <source>
        <dbReference type="ARBA" id="ARBA00008193"/>
    </source>
</evidence>
<dbReference type="KEGG" id="ccro:CMC5_017390"/>
<feature type="transmembrane region" description="Helical" evidence="7">
    <location>
        <begin position="156"/>
        <end position="177"/>
    </location>
</feature>
<comment type="subcellular location">
    <subcellularLocation>
        <location evidence="1">Cell membrane</location>
        <topology evidence="1">Multi-pass membrane protein</topology>
    </subcellularLocation>
</comment>
<evidence type="ECO:0000256" key="1">
    <source>
        <dbReference type="ARBA" id="ARBA00004651"/>
    </source>
</evidence>
<keyword evidence="5 7" id="KW-1133">Transmembrane helix</keyword>
<name>A0A0K1EAL2_CHOCO</name>
<gene>
    <name evidence="9" type="ORF">CMC5_017390</name>
</gene>
<dbReference type="EMBL" id="CP012159">
    <property type="protein sequence ID" value="AKT37598.1"/>
    <property type="molecule type" value="Genomic_DNA"/>
</dbReference>
<comment type="similarity">
    <text evidence="2">Belongs to the UPF0126 family.</text>
</comment>